<dbReference type="InterPro" id="IPR036388">
    <property type="entry name" value="WH-like_DNA-bd_sf"/>
</dbReference>
<dbReference type="Pfam" id="PF17782">
    <property type="entry name" value="WHD_DprA"/>
    <property type="match status" value="1"/>
</dbReference>
<dbReference type="InterPro" id="IPR010994">
    <property type="entry name" value="RuvA_2-like"/>
</dbReference>
<gene>
    <name evidence="3" type="ORF">LX80_02274</name>
</gene>
<dbReference type="RefSeq" id="WP_111296534.1">
    <property type="nucleotide sequence ID" value="NZ_QKZV01000007.1"/>
</dbReference>
<keyword evidence="4" id="KW-1185">Reference proteome</keyword>
<dbReference type="PANTHER" id="PTHR43022">
    <property type="entry name" value="PROTEIN SMF"/>
    <property type="match status" value="1"/>
</dbReference>
<dbReference type="GO" id="GO:0009294">
    <property type="term" value="P:DNA-mediated transformation"/>
    <property type="evidence" value="ECO:0007669"/>
    <property type="project" value="InterPro"/>
</dbReference>
<evidence type="ECO:0000313" key="3">
    <source>
        <dbReference type="EMBL" id="PZX61544.1"/>
    </source>
</evidence>
<dbReference type="Proteomes" id="UP000249720">
    <property type="component" value="Unassembled WGS sequence"/>
</dbReference>
<dbReference type="NCBIfam" id="TIGR00732">
    <property type="entry name" value="dprA"/>
    <property type="match status" value="1"/>
</dbReference>
<dbReference type="InterPro" id="IPR003583">
    <property type="entry name" value="Hlx-hairpin-Hlx_DNA-bd_motif"/>
</dbReference>
<dbReference type="SUPFAM" id="SSF47781">
    <property type="entry name" value="RuvA domain 2-like"/>
    <property type="match status" value="1"/>
</dbReference>
<dbReference type="InterPro" id="IPR057666">
    <property type="entry name" value="DrpA_SLOG"/>
</dbReference>
<comment type="caution">
    <text evidence="3">The sequence shown here is derived from an EMBL/GenBank/DDBJ whole genome shotgun (WGS) entry which is preliminary data.</text>
</comment>
<comment type="similarity">
    <text evidence="1">Belongs to the DprA/Smf family.</text>
</comment>
<reference evidence="3 4" key="1">
    <citation type="submission" date="2018-06" db="EMBL/GenBank/DDBJ databases">
        <title>Genomic Encyclopedia of Archaeal and Bacterial Type Strains, Phase II (KMG-II): from individual species to whole genera.</title>
        <authorList>
            <person name="Goeker M."/>
        </authorList>
    </citation>
    <scope>NUCLEOTIDE SEQUENCE [LARGE SCALE GENOMIC DNA]</scope>
    <source>
        <strain evidence="3 4">DSM 23241</strain>
    </source>
</reference>
<evidence type="ECO:0000256" key="1">
    <source>
        <dbReference type="ARBA" id="ARBA00006525"/>
    </source>
</evidence>
<dbReference type="Pfam" id="PF02481">
    <property type="entry name" value="DNA_processg_A"/>
    <property type="match status" value="1"/>
</dbReference>
<dbReference type="Pfam" id="PF14520">
    <property type="entry name" value="HHH_5"/>
    <property type="match status" value="1"/>
</dbReference>
<proteinExistence type="inferred from homology"/>
<dbReference type="PANTHER" id="PTHR43022:SF1">
    <property type="entry name" value="PROTEIN SMF"/>
    <property type="match status" value="1"/>
</dbReference>
<feature type="domain" description="Helix-hairpin-helix DNA-binding motif class 1" evidence="2">
    <location>
        <begin position="41"/>
        <end position="60"/>
    </location>
</feature>
<protein>
    <submittedName>
        <fullName evidence="3">DNA processing protein</fullName>
    </submittedName>
</protein>
<dbReference type="Gene3D" id="1.10.10.10">
    <property type="entry name" value="Winged helix-like DNA-binding domain superfamily/Winged helix DNA-binding domain"/>
    <property type="match status" value="1"/>
</dbReference>
<dbReference type="SMART" id="SM00278">
    <property type="entry name" value="HhH1"/>
    <property type="match status" value="2"/>
</dbReference>
<accession>A0A2W7RMD5</accession>
<dbReference type="SUPFAM" id="SSF102405">
    <property type="entry name" value="MCP/YpsA-like"/>
    <property type="match status" value="1"/>
</dbReference>
<dbReference type="InterPro" id="IPR041614">
    <property type="entry name" value="DprA_WH"/>
</dbReference>
<evidence type="ECO:0000259" key="2">
    <source>
        <dbReference type="SMART" id="SM00278"/>
    </source>
</evidence>
<feature type="domain" description="Helix-hairpin-helix DNA-binding motif class 1" evidence="2">
    <location>
        <begin position="9"/>
        <end position="28"/>
    </location>
</feature>
<dbReference type="GO" id="GO:0003677">
    <property type="term" value="F:DNA binding"/>
    <property type="evidence" value="ECO:0007669"/>
    <property type="project" value="InterPro"/>
</dbReference>
<name>A0A2W7RMD5_9BACT</name>
<dbReference type="Gene3D" id="3.40.50.450">
    <property type="match status" value="1"/>
</dbReference>
<dbReference type="InterPro" id="IPR003488">
    <property type="entry name" value="DprA"/>
</dbReference>
<sequence length="365" mass="40237">MEDSLLYDIALTQVPGIGPVQAKFLLEHFHSAQAVFKAGKKELSFIEGIGEVRAKAIKSFQDFDAALTEIEFCEKHQIQILTTNNPQYPQRLLHCYDAPTVLYYRGNAALNNSKTLSIIGTRLHTDYGKQITEQIIEALVPYNVLVISGLAFGIDSIAHKAAIKQQLPTVGVLAHGLSTLYPPQHKQLAKEMLLNGGLLTEFGHNISPEKHNFPKRNRIVAGMSDATIVIETATKGGSMITAELAINYNRDLFAVPGRLTDAKSSGCLKLIQQNKAIVFTNTQQLLEELGWLQKPVKAPAQRSLFIDLTEDEKILVQILQQQETLPIDALYLQSGLSSSNVAAAILNLELQNVITALPGKMYRLN</sequence>
<organism evidence="3 4">
    <name type="scientific">Hydrotalea sandarakina</name>
    <dbReference type="NCBI Taxonomy" id="1004304"/>
    <lineage>
        <taxon>Bacteria</taxon>
        <taxon>Pseudomonadati</taxon>
        <taxon>Bacteroidota</taxon>
        <taxon>Chitinophagia</taxon>
        <taxon>Chitinophagales</taxon>
        <taxon>Chitinophagaceae</taxon>
        <taxon>Hydrotalea</taxon>
    </lineage>
</organism>
<dbReference type="GO" id="GO:0006281">
    <property type="term" value="P:DNA repair"/>
    <property type="evidence" value="ECO:0007669"/>
    <property type="project" value="InterPro"/>
</dbReference>
<dbReference type="OrthoDB" id="9785707at2"/>
<evidence type="ECO:0000313" key="4">
    <source>
        <dbReference type="Proteomes" id="UP000249720"/>
    </source>
</evidence>
<dbReference type="EMBL" id="QKZV01000007">
    <property type="protein sequence ID" value="PZX61544.1"/>
    <property type="molecule type" value="Genomic_DNA"/>
</dbReference>
<dbReference type="AlphaFoldDB" id="A0A2W7RMD5"/>